<reference evidence="3" key="1">
    <citation type="submission" date="2023-03" db="EMBL/GenBank/DDBJ databases">
        <title>Chromosome-level genomes of two armyworms, Mythimna separata and Mythimna loreyi, provide insights into the biosynthesis and reception of sex pheromones.</title>
        <authorList>
            <person name="Zhao H."/>
        </authorList>
    </citation>
    <scope>NUCLEOTIDE SEQUENCE</scope>
    <source>
        <strain evidence="3">BeijingLab</strain>
        <tissue evidence="3">Pupa</tissue>
    </source>
</reference>
<name>A0AAD7Z0P8_MYTSE</name>
<evidence type="ECO:0000313" key="3">
    <source>
        <dbReference type="EMBL" id="KAJ8735263.1"/>
    </source>
</evidence>
<dbReference type="InterPro" id="IPR028010">
    <property type="entry name" value="GSAP_C_dom"/>
</dbReference>
<proteinExistence type="predicted"/>
<feature type="region of interest" description="Disordered" evidence="1">
    <location>
        <begin position="825"/>
        <end position="845"/>
    </location>
</feature>
<protein>
    <recommendedName>
        <fullName evidence="2">Gamma-secretase-activating protein C-terminal domain-containing protein</fullName>
    </recommendedName>
</protein>
<organism evidence="3 4">
    <name type="scientific">Mythimna separata</name>
    <name type="common">Oriental armyworm</name>
    <name type="synonym">Pseudaletia separata</name>
    <dbReference type="NCBI Taxonomy" id="271217"/>
    <lineage>
        <taxon>Eukaryota</taxon>
        <taxon>Metazoa</taxon>
        <taxon>Ecdysozoa</taxon>
        <taxon>Arthropoda</taxon>
        <taxon>Hexapoda</taxon>
        <taxon>Insecta</taxon>
        <taxon>Pterygota</taxon>
        <taxon>Neoptera</taxon>
        <taxon>Endopterygota</taxon>
        <taxon>Lepidoptera</taxon>
        <taxon>Glossata</taxon>
        <taxon>Ditrysia</taxon>
        <taxon>Noctuoidea</taxon>
        <taxon>Noctuidae</taxon>
        <taxon>Noctuinae</taxon>
        <taxon>Hadenini</taxon>
        <taxon>Mythimna</taxon>
    </lineage>
</organism>
<keyword evidence="4" id="KW-1185">Reference proteome</keyword>
<dbReference type="EMBL" id="JARGEI010000002">
    <property type="protein sequence ID" value="KAJ8735263.1"/>
    <property type="molecule type" value="Genomic_DNA"/>
</dbReference>
<dbReference type="PANTHER" id="PTHR13630">
    <property type="entry name" value="GAMMA-SECRETASE-ACTIVATING PROTEIN"/>
    <property type="match status" value="1"/>
</dbReference>
<comment type="caution">
    <text evidence="3">The sequence shown here is derived from an EMBL/GenBank/DDBJ whole genome shotgun (WGS) entry which is preliminary data.</text>
</comment>
<accession>A0AAD7Z0P8</accession>
<dbReference type="PANTHER" id="PTHR13630:SF1">
    <property type="entry name" value="GAMMA-SECRETASE-ACTIVATING PROTEIN"/>
    <property type="match status" value="1"/>
</dbReference>
<evidence type="ECO:0000313" key="4">
    <source>
        <dbReference type="Proteomes" id="UP001231518"/>
    </source>
</evidence>
<feature type="domain" description="Gamma-secretase-activating protein C-terminal" evidence="2">
    <location>
        <begin position="913"/>
        <end position="1023"/>
    </location>
</feature>
<evidence type="ECO:0000259" key="2">
    <source>
        <dbReference type="Pfam" id="PF14959"/>
    </source>
</evidence>
<dbReference type="GO" id="GO:1902004">
    <property type="term" value="P:positive regulation of amyloid-beta formation"/>
    <property type="evidence" value="ECO:0007669"/>
    <property type="project" value="TreeGrafter"/>
</dbReference>
<sequence>MAVQNIAVKLCGVLQAQGEEEVTAREWRLLGQEQDGSQVLSWVSDKDDKEVLNIGSYTNKNKTLITLHTFDEKLNIIQASVNATHTLLVYIVKSLPSEETEVKDSLYCPYLICLMPESDRTPEPVEEPSAKQIMVQYVYGKSTKYSPGIRNDRFLLFKHLECIKIYRTPMFLNECDDGTDKWGFDGIYPEPEKIVKVFSWAQWDCVNQVLYYIHYRLPTQSFAEGEEVKSPSEMTPTLSALQFHADLPHETVLNIPLSLPHVSSSGEGAACGAYEDDPIPLRVHDCSLDLQIVCDQKGVLCICHHYLYKPRPADRLRPEGRLVYLPSLSLQSKLNIPLSLPHVSSSGEGAACGAYEDDPIPLRVHDCSLDLQIVCDQKGVLCICHHYLYKPRPADRLRPEGRLVYLPSLSLQSKLNIPLSLPHVSSSGEGAACGAYEDDPIPLRVHDCSLDLQIVCDQKGVLCICHHYLYKPLDDSTTSLVLEDSADLKDSGVNFAYSITLLQHGCVVHSVVPDLPWSLAKSLRPSYTLYAEDSTSSLVLEDSADLKDSGVNFAYSITLLQHGCVVHSVVPDLPWSLAKSLRPSYTLYADNHLLVNIPMLYTQMIDISLYHEPCCHIVIPMDECDSGPSLAPLLGWGAHAMVDLNTLDVVTMSVPDKDLTATFKSNTAVENKLAILHYLIQHDGNMDLAEELISWMCLNQRDGLGAFQRVMQEYLVGTTYAVTRRSLPASALNLMKMLPFTQHLKFADVKVRDMCVSVSQEKLWNSSVVVLAPRQRVCQFAEDVWTRLWVALNDQTQKRLQPQAVIDKLRVSLHCYQPEALSRCSTPLSPGAPPPPLSAPQRRSSIGSGQDLLPFFELDVCTASKQEHIIAANLREVSVHLMRSCVGPGAGGGTARVESGVHAVATRWAAAQLDAARALCRALTRPLAATPHNNQQRGFTFIDEMDPTHAFIVFKVLEQYYLATDSIAFPLPQGFSSFFTYLGYRTLPFHSFVQYVHRNVFELQIDVMKAIIASKDDENKTTVNNKLRLIQLVGEGRARRALAGWPHRAALLLRARDHAHTLLSGGAASHHEASRHRPVKDTGIAALPSGERLSPLDTFLDLLTAKASLNELDFNLIIEATLASVQQDSAS</sequence>
<dbReference type="AlphaFoldDB" id="A0AAD7Z0P8"/>
<evidence type="ECO:0000256" key="1">
    <source>
        <dbReference type="SAM" id="MobiDB-lite"/>
    </source>
</evidence>
<dbReference type="Pfam" id="PF14959">
    <property type="entry name" value="GSAP-16"/>
    <property type="match status" value="1"/>
</dbReference>
<dbReference type="GO" id="GO:0005802">
    <property type="term" value="C:trans-Golgi network"/>
    <property type="evidence" value="ECO:0007669"/>
    <property type="project" value="TreeGrafter"/>
</dbReference>
<dbReference type="Proteomes" id="UP001231518">
    <property type="component" value="Chromosome 2"/>
</dbReference>
<gene>
    <name evidence="3" type="ORF">PYW07_006883</name>
</gene>
<dbReference type="InterPro" id="IPR026172">
    <property type="entry name" value="GSAP_fam"/>
</dbReference>